<dbReference type="EMBL" id="MQVS01000006">
    <property type="protein sequence ID" value="OKL51548.1"/>
    <property type="molecule type" value="Genomic_DNA"/>
</dbReference>
<name>A0A1Q5PVE8_9ACTO</name>
<keyword evidence="2" id="KW-0812">Transmembrane</keyword>
<feature type="compositionally biased region" description="Low complexity" evidence="1">
    <location>
        <begin position="63"/>
        <end position="84"/>
    </location>
</feature>
<dbReference type="Proteomes" id="UP000185612">
    <property type="component" value="Unassembled WGS sequence"/>
</dbReference>
<dbReference type="AlphaFoldDB" id="A0A1Q5PVE8"/>
<organism evidence="3 4">
    <name type="scientific">Buchananella hordeovulneris</name>
    <dbReference type="NCBI Taxonomy" id="52770"/>
    <lineage>
        <taxon>Bacteria</taxon>
        <taxon>Bacillati</taxon>
        <taxon>Actinomycetota</taxon>
        <taxon>Actinomycetes</taxon>
        <taxon>Actinomycetales</taxon>
        <taxon>Actinomycetaceae</taxon>
        <taxon>Buchananella</taxon>
    </lineage>
</organism>
<comment type="caution">
    <text evidence="3">The sequence shown here is derived from an EMBL/GenBank/DDBJ whole genome shotgun (WGS) entry which is preliminary data.</text>
</comment>
<proteinExistence type="predicted"/>
<accession>A0A1Q5PVE8</accession>
<dbReference type="STRING" id="52770.BSZ40_06800"/>
<dbReference type="InParanoid" id="A0A1Q5PVE8"/>
<evidence type="ECO:0000256" key="1">
    <source>
        <dbReference type="SAM" id="MobiDB-lite"/>
    </source>
</evidence>
<gene>
    <name evidence="3" type="ORF">BSZ40_06800</name>
</gene>
<evidence type="ECO:0000313" key="4">
    <source>
        <dbReference type="Proteomes" id="UP000185612"/>
    </source>
</evidence>
<evidence type="ECO:0000256" key="2">
    <source>
        <dbReference type="SAM" id="Phobius"/>
    </source>
</evidence>
<feature type="region of interest" description="Disordered" evidence="1">
    <location>
        <begin position="40"/>
        <end position="98"/>
    </location>
</feature>
<sequence>MFDEQVFEEMKMSALPISSVLTTPRPTPVRRHLRAVPDLIAAPVTGGTDSPSPTLPVRPARPRPVADSTGRPARPRPVGAVRPVHCSPGVRGQVPSKPQRGWARLRRVAENIAMGVVALGTVVVVVAVAAAVAGFGPLA</sequence>
<dbReference type="RefSeq" id="WP_073824531.1">
    <property type="nucleotide sequence ID" value="NZ_JAUNKL010000063.1"/>
</dbReference>
<keyword evidence="4" id="KW-1185">Reference proteome</keyword>
<protein>
    <submittedName>
        <fullName evidence="3">Uncharacterized protein</fullName>
    </submittedName>
</protein>
<feature type="transmembrane region" description="Helical" evidence="2">
    <location>
        <begin position="112"/>
        <end position="136"/>
    </location>
</feature>
<reference evidence="4" key="1">
    <citation type="submission" date="2016-12" db="EMBL/GenBank/DDBJ databases">
        <authorList>
            <person name="Meng X."/>
        </authorList>
    </citation>
    <scope>NUCLEOTIDE SEQUENCE [LARGE SCALE GENOMIC DNA]</scope>
    <source>
        <strain evidence="4">DSM 20732</strain>
    </source>
</reference>
<keyword evidence="2" id="KW-1133">Transmembrane helix</keyword>
<keyword evidence="2" id="KW-0472">Membrane</keyword>
<evidence type="ECO:0000313" key="3">
    <source>
        <dbReference type="EMBL" id="OKL51548.1"/>
    </source>
</evidence>